<organism evidence="1 2">
    <name type="scientific">Cinara cedri</name>
    <dbReference type="NCBI Taxonomy" id="506608"/>
    <lineage>
        <taxon>Eukaryota</taxon>
        <taxon>Metazoa</taxon>
        <taxon>Ecdysozoa</taxon>
        <taxon>Arthropoda</taxon>
        <taxon>Hexapoda</taxon>
        <taxon>Insecta</taxon>
        <taxon>Pterygota</taxon>
        <taxon>Neoptera</taxon>
        <taxon>Paraneoptera</taxon>
        <taxon>Hemiptera</taxon>
        <taxon>Sternorrhyncha</taxon>
        <taxon>Aphidomorpha</taxon>
        <taxon>Aphidoidea</taxon>
        <taxon>Aphididae</taxon>
        <taxon>Lachninae</taxon>
        <taxon>Cinara</taxon>
    </lineage>
</organism>
<protein>
    <submittedName>
        <fullName evidence="1">Uncharacterized protein</fullName>
    </submittedName>
</protein>
<proteinExistence type="predicted"/>
<dbReference type="AlphaFoldDB" id="A0A5E4MD11"/>
<accession>A0A5E4MD11</accession>
<evidence type="ECO:0000313" key="1">
    <source>
        <dbReference type="EMBL" id="VVC28268.1"/>
    </source>
</evidence>
<dbReference type="EMBL" id="CABPRJ010000479">
    <property type="protein sequence ID" value="VVC28268.1"/>
    <property type="molecule type" value="Genomic_DNA"/>
</dbReference>
<name>A0A5E4MD11_9HEMI</name>
<keyword evidence="2" id="KW-1185">Reference proteome</keyword>
<dbReference type="Proteomes" id="UP000325440">
    <property type="component" value="Unassembled WGS sequence"/>
</dbReference>
<sequence length="107" mass="12099">MADPLSITMDVAHVGFSFAEHYYALMCMTPKYARPFYDDFGEYQTVYEDATPGTQLEVKKVLLRPMSASKLIVNSIISVLYDGSLDRLLVHATGQWFTHVFVAENGR</sequence>
<gene>
    <name evidence="1" type="ORF">CINCED_3A001344</name>
</gene>
<reference evidence="1 2" key="1">
    <citation type="submission" date="2019-08" db="EMBL/GenBank/DDBJ databases">
        <authorList>
            <person name="Alioto T."/>
            <person name="Alioto T."/>
            <person name="Gomez Garrido J."/>
        </authorList>
    </citation>
    <scope>NUCLEOTIDE SEQUENCE [LARGE SCALE GENOMIC DNA]</scope>
</reference>
<dbReference type="OrthoDB" id="339151at2759"/>
<evidence type="ECO:0000313" key="2">
    <source>
        <dbReference type="Proteomes" id="UP000325440"/>
    </source>
</evidence>